<dbReference type="Pfam" id="PF00903">
    <property type="entry name" value="Glyoxalase"/>
    <property type="match status" value="2"/>
</dbReference>
<keyword evidence="2" id="KW-0223">Dioxygenase</keyword>
<evidence type="ECO:0000259" key="1">
    <source>
        <dbReference type="PROSITE" id="PS51819"/>
    </source>
</evidence>
<dbReference type="Gene3D" id="3.10.180.10">
    <property type="entry name" value="2,3-Dihydroxybiphenyl 1,2-Dioxygenase, domain 1"/>
    <property type="match status" value="2"/>
</dbReference>
<dbReference type="PROSITE" id="PS51819">
    <property type="entry name" value="VOC"/>
    <property type="match status" value="2"/>
</dbReference>
<dbReference type="Proteomes" id="UP001294412">
    <property type="component" value="Unassembled WGS sequence"/>
</dbReference>
<keyword evidence="2" id="KW-0560">Oxidoreductase</keyword>
<dbReference type="PANTHER" id="PTHR36110">
    <property type="entry name" value="RING-CLEAVING DIOXYGENASE MHQE-RELATED"/>
    <property type="match status" value="1"/>
</dbReference>
<dbReference type="InterPro" id="IPR004360">
    <property type="entry name" value="Glyas_Fos-R_dOase_dom"/>
</dbReference>
<dbReference type="InterPro" id="IPR037523">
    <property type="entry name" value="VOC_core"/>
</dbReference>
<sequence>MSIHGIHHVTAIAGPASRNLGFYTGTLGLRLVKKTVNFDDPGTYHLYYGDGTGSPGTILTFFPWEHAAQGRLGVGETQETVFRIPERSTGWWTQRLIENGIDHDKPSKRFGETVLSFRDPDGMHLALVAVAGAENEPGWSNGDIPERHAIRGFHSVSLLVEEKGPTAAILTDVLGFSEGASEETTTRFFVEGNPLGGIVDIRAVGGFLKPRFGRGSVHHIAFRAQDDAEEAAMVKKLAENHGIRTTEQKDRGYFRSVYFREPGHVLFEIATDVPGFAVDEPEAHLGEALKLPAGLEAHRAVIERALPALKADARADAGAGPQGSVFAD</sequence>
<dbReference type="PANTHER" id="PTHR36110:SF2">
    <property type="entry name" value="RING-CLEAVING DIOXYGENASE MHQE-RELATED"/>
    <property type="match status" value="1"/>
</dbReference>
<reference evidence="2 3" key="1">
    <citation type="submission" date="2023-12" db="EMBL/GenBank/DDBJ databases">
        <title>Description of Novel Strain Fulvimarina sp. 2208YS6-2-32 isolated from Uroteuthis (Photololigo) edulis.</title>
        <authorList>
            <person name="Park J.-S."/>
        </authorList>
    </citation>
    <scope>NUCLEOTIDE SEQUENCE [LARGE SCALE GENOMIC DNA]</scope>
    <source>
        <strain evidence="2 3">2208YS6-2-32</strain>
    </source>
</reference>
<comment type="caution">
    <text evidence="2">The sequence shown here is derived from an EMBL/GenBank/DDBJ whole genome shotgun (WGS) entry which is preliminary data.</text>
</comment>
<dbReference type="EMBL" id="JAXLPB010000004">
    <property type="protein sequence ID" value="MDY8110213.1"/>
    <property type="molecule type" value="Genomic_DNA"/>
</dbReference>
<proteinExistence type="predicted"/>
<accession>A0ABU5I637</accession>
<evidence type="ECO:0000313" key="3">
    <source>
        <dbReference type="Proteomes" id="UP001294412"/>
    </source>
</evidence>
<dbReference type="GO" id="GO:0051213">
    <property type="term" value="F:dioxygenase activity"/>
    <property type="evidence" value="ECO:0007669"/>
    <property type="project" value="UniProtKB-KW"/>
</dbReference>
<feature type="domain" description="VOC" evidence="1">
    <location>
        <begin position="5"/>
        <end position="130"/>
    </location>
</feature>
<evidence type="ECO:0000313" key="2">
    <source>
        <dbReference type="EMBL" id="MDY8110213.1"/>
    </source>
</evidence>
<gene>
    <name evidence="2" type="ORF">U0C82_13805</name>
</gene>
<dbReference type="CDD" id="cd08346">
    <property type="entry name" value="PcpA_N_like"/>
    <property type="match status" value="1"/>
</dbReference>
<dbReference type="InterPro" id="IPR029068">
    <property type="entry name" value="Glyas_Bleomycin-R_OHBP_Dase"/>
</dbReference>
<keyword evidence="3" id="KW-1185">Reference proteome</keyword>
<dbReference type="InterPro" id="IPR052537">
    <property type="entry name" value="Extradiol_RC_dioxygenase"/>
</dbReference>
<feature type="domain" description="VOC" evidence="1">
    <location>
        <begin position="152"/>
        <end position="272"/>
    </location>
</feature>
<dbReference type="CDD" id="cd08347">
    <property type="entry name" value="PcpA_C_like"/>
    <property type="match status" value="1"/>
</dbReference>
<protein>
    <submittedName>
        <fullName evidence="2">Ring-cleaving dioxygenase</fullName>
    </submittedName>
</protein>
<organism evidence="2 3">
    <name type="scientific">Fulvimarina uroteuthidis</name>
    <dbReference type="NCBI Taxonomy" id="3098149"/>
    <lineage>
        <taxon>Bacteria</taxon>
        <taxon>Pseudomonadati</taxon>
        <taxon>Pseudomonadota</taxon>
        <taxon>Alphaproteobacteria</taxon>
        <taxon>Hyphomicrobiales</taxon>
        <taxon>Aurantimonadaceae</taxon>
        <taxon>Fulvimarina</taxon>
    </lineage>
</organism>
<dbReference type="RefSeq" id="WP_322187733.1">
    <property type="nucleotide sequence ID" value="NZ_JAXLPB010000004.1"/>
</dbReference>
<name>A0ABU5I637_9HYPH</name>
<dbReference type="SUPFAM" id="SSF54593">
    <property type="entry name" value="Glyoxalase/Bleomycin resistance protein/Dihydroxybiphenyl dioxygenase"/>
    <property type="match status" value="1"/>
</dbReference>